<evidence type="ECO:0000313" key="2">
    <source>
        <dbReference type="Proteomes" id="UP001268089"/>
    </source>
</evidence>
<organism evidence="1 2">
    <name type="scientific">Rhodoferax saidenbachensis</name>
    <dbReference type="NCBI Taxonomy" id="1484693"/>
    <lineage>
        <taxon>Bacteria</taxon>
        <taxon>Pseudomonadati</taxon>
        <taxon>Pseudomonadota</taxon>
        <taxon>Betaproteobacteria</taxon>
        <taxon>Burkholderiales</taxon>
        <taxon>Comamonadaceae</taxon>
        <taxon>Rhodoferax</taxon>
    </lineage>
</organism>
<evidence type="ECO:0000313" key="1">
    <source>
        <dbReference type="EMBL" id="MDR7306154.1"/>
    </source>
</evidence>
<proteinExistence type="predicted"/>
<evidence type="ECO:0008006" key="3">
    <source>
        <dbReference type="Google" id="ProtNLM"/>
    </source>
</evidence>
<gene>
    <name evidence="1" type="ORF">J2X15_001432</name>
</gene>
<keyword evidence="2" id="KW-1185">Reference proteome</keyword>
<accession>A0ABU1ZKT6</accession>
<dbReference type="Proteomes" id="UP001268089">
    <property type="component" value="Unassembled WGS sequence"/>
</dbReference>
<reference evidence="1 2" key="1">
    <citation type="submission" date="2023-07" db="EMBL/GenBank/DDBJ databases">
        <title>Sorghum-associated microbial communities from plants grown in Nebraska, USA.</title>
        <authorList>
            <person name="Schachtman D."/>
        </authorList>
    </citation>
    <scope>NUCLEOTIDE SEQUENCE [LARGE SCALE GENOMIC DNA]</scope>
    <source>
        <strain evidence="1 2">BE308</strain>
    </source>
</reference>
<name>A0ABU1ZKT6_9BURK</name>
<dbReference type="RefSeq" id="WP_310340839.1">
    <property type="nucleotide sequence ID" value="NZ_JAVDXO010000002.1"/>
</dbReference>
<protein>
    <recommendedName>
        <fullName evidence="3">DUF2007 domain-containing protein</fullName>
    </recommendedName>
</protein>
<dbReference type="EMBL" id="JAVDXO010000002">
    <property type="protein sequence ID" value="MDR7306154.1"/>
    <property type="molecule type" value="Genomic_DNA"/>
</dbReference>
<sequence length="148" mass="15815">MAANELTAHLQSLSDSELLLRASGGGLTESVQRLAEQELASRGIALPDRPEEREQVEREYEGDMTIVAKYLTPTEAHMLCSCLNAAGIPADAGDTNTVQAYSLLSIAVGGARVRVPSAYETEALEIIAAYNRGDFALDESFDPDADAL</sequence>
<comment type="caution">
    <text evidence="1">The sequence shown here is derived from an EMBL/GenBank/DDBJ whole genome shotgun (WGS) entry which is preliminary data.</text>
</comment>